<dbReference type="GO" id="GO:0005829">
    <property type="term" value="C:cytosol"/>
    <property type="evidence" value="ECO:0007669"/>
    <property type="project" value="TreeGrafter"/>
</dbReference>
<proteinExistence type="predicted"/>
<evidence type="ECO:0000256" key="2">
    <source>
        <dbReference type="ARBA" id="ARBA00023125"/>
    </source>
</evidence>
<dbReference type="KEGG" id="lsf:I8J32_002035"/>
<evidence type="ECO:0000313" key="6">
    <source>
        <dbReference type="Proteomes" id="UP000639274"/>
    </source>
</evidence>
<keyword evidence="1" id="KW-0805">Transcription regulation</keyword>
<dbReference type="PANTHER" id="PTHR30154:SF34">
    <property type="entry name" value="TRANSCRIPTIONAL REGULATOR AZLB"/>
    <property type="match status" value="1"/>
</dbReference>
<dbReference type="PRINTS" id="PR00033">
    <property type="entry name" value="HTHASNC"/>
</dbReference>
<dbReference type="EMBL" id="CP071518">
    <property type="protein sequence ID" value="QSX78741.1"/>
    <property type="molecule type" value="Genomic_DNA"/>
</dbReference>
<dbReference type="AlphaFoldDB" id="A0A974XZP3"/>
<dbReference type="InterPro" id="IPR019887">
    <property type="entry name" value="Tscrpt_reg_AsnC/Lrp_C"/>
</dbReference>
<keyword evidence="2" id="KW-0238">DNA-binding</keyword>
<feature type="domain" description="HTH asnC-type" evidence="4">
    <location>
        <begin position="8"/>
        <end position="68"/>
    </location>
</feature>
<evidence type="ECO:0000256" key="1">
    <source>
        <dbReference type="ARBA" id="ARBA00023015"/>
    </source>
</evidence>
<dbReference type="InterPro" id="IPR036388">
    <property type="entry name" value="WH-like_DNA-bd_sf"/>
</dbReference>
<name>A0A974XZP3_9GAMM</name>
<dbReference type="SUPFAM" id="SSF54909">
    <property type="entry name" value="Dimeric alpha+beta barrel"/>
    <property type="match status" value="1"/>
</dbReference>
<protein>
    <submittedName>
        <fullName evidence="5">Lrp/AsnC family transcriptional regulator</fullName>
    </submittedName>
</protein>
<dbReference type="GO" id="GO:0043565">
    <property type="term" value="F:sequence-specific DNA binding"/>
    <property type="evidence" value="ECO:0007669"/>
    <property type="project" value="InterPro"/>
</dbReference>
<accession>A0A974XZP3</accession>
<dbReference type="Pfam" id="PF01037">
    <property type="entry name" value="AsnC_trans_reg"/>
    <property type="match status" value="1"/>
</dbReference>
<dbReference type="SUPFAM" id="SSF46785">
    <property type="entry name" value="Winged helix' DNA-binding domain"/>
    <property type="match status" value="1"/>
</dbReference>
<organism evidence="5 6">
    <name type="scientific">Agrilutibacter solisilvae</name>
    <dbReference type="NCBI Taxonomy" id="2763317"/>
    <lineage>
        <taxon>Bacteria</taxon>
        <taxon>Pseudomonadati</taxon>
        <taxon>Pseudomonadota</taxon>
        <taxon>Gammaproteobacteria</taxon>
        <taxon>Lysobacterales</taxon>
        <taxon>Lysobacteraceae</taxon>
        <taxon>Agrilutibacter</taxon>
    </lineage>
</organism>
<dbReference type="Gene3D" id="1.10.10.10">
    <property type="entry name" value="Winged helix-like DNA-binding domain superfamily/Winged helix DNA-binding domain"/>
    <property type="match status" value="1"/>
</dbReference>
<dbReference type="InterPro" id="IPR011008">
    <property type="entry name" value="Dimeric_a/b-barrel"/>
</dbReference>
<dbReference type="RefSeq" id="WP_200615510.1">
    <property type="nucleotide sequence ID" value="NZ_CP071518.1"/>
</dbReference>
<sequence length="165" mass="18336">MASGPLALDEFDHRLLELLQRDAGVTLTALGDAVGLSASAVQRRIKRYRESGLMRQVAVLDPSLLGAVTLATVLVQFERESARNHAALFSRVRAVPEVQQCYVLAGEWDYLVILATSGVAHCREVVERLFAGDDNLKRYETRLVFEPVKLGLALPTRPPTARRRR</sequence>
<reference evidence="5 6" key="1">
    <citation type="submission" date="2021-03" db="EMBL/GenBank/DDBJ databases">
        <title>Lysobacter sp. nov. isolated from soil of gangwondo yeongwol, south Korea.</title>
        <authorList>
            <person name="Kim K.R."/>
            <person name="Kim K.H."/>
            <person name="Jeon C.O."/>
        </authorList>
    </citation>
    <scope>NUCLEOTIDE SEQUENCE [LARGE SCALE GENOMIC DNA]</scope>
    <source>
        <strain evidence="5 6">R19</strain>
    </source>
</reference>
<dbReference type="SMART" id="SM00344">
    <property type="entry name" value="HTH_ASNC"/>
    <property type="match status" value="1"/>
</dbReference>
<dbReference type="Proteomes" id="UP000639274">
    <property type="component" value="Chromosome"/>
</dbReference>
<dbReference type="GO" id="GO:0043200">
    <property type="term" value="P:response to amino acid"/>
    <property type="evidence" value="ECO:0007669"/>
    <property type="project" value="TreeGrafter"/>
</dbReference>
<evidence type="ECO:0000259" key="4">
    <source>
        <dbReference type="PROSITE" id="PS50956"/>
    </source>
</evidence>
<dbReference type="Gene3D" id="3.30.70.920">
    <property type="match status" value="1"/>
</dbReference>
<dbReference type="InterPro" id="IPR000485">
    <property type="entry name" value="AsnC-type_HTH_dom"/>
</dbReference>
<evidence type="ECO:0000256" key="3">
    <source>
        <dbReference type="ARBA" id="ARBA00023163"/>
    </source>
</evidence>
<keyword evidence="6" id="KW-1185">Reference proteome</keyword>
<dbReference type="PANTHER" id="PTHR30154">
    <property type="entry name" value="LEUCINE-RESPONSIVE REGULATORY PROTEIN"/>
    <property type="match status" value="1"/>
</dbReference>
<dbReference type="InterPro" id="IPR019888">
    <property type="entry name" value="Tscrpt_reg_AsnC-like"/>
</dbReference>
<gene>
    <name evidence="5" type="ORF">I8J32_002035</name>
</gene>
<evidence type="ECO:0000313" key="5">
    <source>
        <dbReference type="EMBL" id="QSX78741.1"/>
    </source>
</evidence>
<dbReference type="InterPro" id="IPR036390">
    <property type="entry name" value="WH_DNA-bd_sf"/>
</dbReference>
<keyword evidence="3" id="KW-0804">Transcription</keyword>
<dbReference type="Pfam" id="PF13404">
    <property type="entry name" value="HTH_AsnC-type"/>
    <property type="match status" value="1"/>
</dbReference>
<dbReference type="PROSITE" id="PS50956">
    <property type="entry name" value="HTH_ASNC_2"/>
    <property type="match status" value="1"/>
</dbReference>